<dbReference type="OrthoDB" id="5985073at2759"/>
<sequence>MISVLNTVVSIVTFAAIASSAAIPKVSPRASSGSKRGLCYNDIGLVSLFKNAPISWTYDWGMQGIGSVDGFEYVPMCWGEKFFSGWANAADKAIANGAQHLLAFNEPDIPSQANMSPAQAAAYYKQYMNPYAGKASLGAPAVTNSGSPGQGLDWLAQFIKACNGECHIDFFPIHWYDGTGNVNYFKSHMEQAHQVAGEKPVWLTEFAMNGASPDQQANFINQVVPWLDAQDWLSRYSYYGVFENMLVSGNALSQIGQAYVSA</sequence>
<gene>
    <name evidence="3" type="ORF">FN846DRAFT_365286</name>
</gene>
<evidence type="ECO:0000259" key="2">
    <source>
        <dbReference type="Pfam" id="PF11790"/>
    </source>
</evidence>
<feature type="signal peptide" evidence="1">
    <location>
        <begin position="1"/>
        <end position="22"/>
    </location>
</feature>
<dbReference type="Pfam" id="PF11790">
    <property type="entry name" value="Glyco_hydro_cc"/>
    <property type="match status" value="1"/>
</dbReference>
<comment type="caution">
    <text evidence="3">The sequence shown here is derived from an EMBL/GenBank/DDBJ whole genome shotgun (WGS) entry which is preliminary data.</text>
</comment>
<dbReference type="GO" id="GO:0071966">
    <property type="term" value="P:fungal-type cell wall polysaccharide metabolic process"/>
    <property type="evidence" value="ECO:0007669"/>
    <property type="project" value="TreeGrafter"/>
</dbReference>
<dbReference type="GO" id="GO:0009277">
    <property type="term" value="C:fungal-type cell wall"/>
    <property type="evidence" value="ECO:0007669"/>
    <property type="project" value="TreeGrafter"/>
</dbReference>
<dbReference type="AlphaFoldDB" id="A0A5J5EJU8"/>
<organism evidence="3 4">
    <name type="scientific">Sphaerosporella brunnea</name>
    <dbReference type="NCBI Taxonomy" id="1250544"/>
    <lineage>
        <taxon>Eukaryota</taxon>
        <taxon>Fungi</taxon>
        <taxon>Dikarya</taxon>
        <taxon>Ascomycota</taxon>
        <taxon>Pezizomycotina</taxon>
        <taxon>Pezizomycetes</taxon>
        <taxon>Pezizales</taxon>
        <taxon>Pyronemataceae</taxon>
        <taxon>Sphaerosporella</taxon>
    </lineage>
</organism>
<reference evidence="3 4" key="1">
    <citation type="submission" date="2019-09" db="EMBL/GenBank/DDBJ databases">
        <title>Draft genome of the ectomycorrhizal ascomycete Sphaerosporella brunnea.</title>
        <authorList>
            <consortium name="DOE Joint Genome Institute"/>
            <person name="Benucci G.M."/>
            <person name="Marozzi G."/>
            <person name="Antonielli L."/>
            <person name="Sanchez S."/>
            <person name="Marco P."/>
            <person name="Wang X."/>
            <person name="Falini L.B."/>
            <person name="Barry K."/>
            <person name="Haridas S."/>
            <person name="Lipzen A."/>
            <person name="Labutti K."/>
            <person name="Grigoriev I.V."/>
            <person name="Murat C."/>
            <person name="Martin F."/>
            <person name="Albertini E."/>
            <person name="Donnini D."/>
            <person name="Bonito G."/>
        </authorList>
    </citation>
    <scope>NUCLEOTIDE SEQUENCE [LARGE SCALE GENOMIC DNA]</scope>
    <source>
        <strain evidence="3 4">Sb_GMNB300</strain>
    </source>
</reference>
<feature type="domain" description="Asl1-like glycosyl hydrolase catalytic" evidence="2">
    <location>
        <begin position="37"/>
        <end position="259"/>
    </location>
</feature>
<keyword evidence="4" id="KW-1185">Reference proteome</keyword>
<accession>A0A5J5EJU8</accession>
<evidence type="ECO:0000313" key="4">
    <source>
        <dbReference type="Proteomes" id="UP000326924"/>
    </source>
</evidence>
<dbReference type="InterPro" id="IPR024655">
    <property type="entry name" value="Asl1_glyco_hydro_catalytic"/>
</dbReference>
<name>A0A5J5EJU8_9PEZI</name>
<feature type="chain" id="PRO_5023901032" description="Asl1-like glycosyl hydrolase catalytic domain-containing protein" evidence="1">
    <location>
        <begin position="23"/>
        <end position="262"/>
    </location>
</feature>
<keyword evidence="1" id="KW-0732">Signal</keyword>
<dbReference type="EMBL" id="VXIS01000295">
    <property type="protein sequence ID" value="KAA8894988.1"/>
    <property type="molecule type" value="Genomic_DNA"/>
</dbReference>
<proteinExistence type="predicted"/>
<dbReference type="InParanoid" id="A0A5J5EJU8"/>
<evidence type="ECO:0000256" key="1">
    <source>
        <dbReference type="SAM" id="SignalP"/>
    </source>
</evidence>
<dbReference type="Proteomes" id="UP000326924">
    <property type="component" value="Unassembled WGS sequence"/>
</dbReference>
<dbReference type="PANTHER" id="PTHR34154">
    <property type="entry name" value="ALKALI-SENSITIVE LINKAGE PROTEIN 1"/>
    <property type="match status" value="1"/>
</dbReference>
<dbReference type="InterPro" id="IPR017853">
    <property type="entry name" value="GH"/>
</dbReference>
<protein>
    <recommendedName>
        <fullName evidence="2">Asl1-like glycosyl hydrolase catalytic domain-containing protein</fullName>
    </recommendedName>
</protein>
<dbReference type="PANTHER" id="PTHR34154:SF10">
    <property type="entry name" value="ASL1-LIKE GLYCOSYL HYDROLASE CATALYTIC DOMAIN-CONTAINING PROTEIN"/>
    <property type="match status" value="1"/>
</dbReference>
<dbReference type="SUPFAM" id="SSF51445">
    <property type="entry name" value="(Trans)glycosidases"/>
    <property type="match status" value="1"/>
</dbReference>
<dbReference type="InterPro" id="IPR053183">
    <property type="entry name" value="ASL1"/>
</dbReference>
<dbReference type="Gene3D" id="3.20.20.80">
    <property type="entry name" value="Glycosidases"/>
    <property type="match status" value="1"/>
</dbReference>
<evidence type="ECO:0000313" key="3">
    <source>
        <dbReference type="EMBL" id="KAA8894988.1"/>
    </source>
</evidence>